<reference evidence="2" key="1">
    <citation type="submission" date="2020-05" db="EMBL/GenBank/DDBJ databases">
        <authorList>
            <person name="Zhu T."/>
            <person name="Keshari N."/>
            <person name="Lu X."/>
        </authorList>
    </citation>
    <scope>NUCLEOTIDE SEQUENCE</scope>
    <source>
        <strain evidence="2">NK1-12</strain>
    </source>
</reference>
<keyword evidence="2" id="KW-0255">Endonuclease</keyword>
<keyword evidence="2" id="KW-0378">Hydrolase</keyword>
<dbReference type="Gene3D" id="3.90.1570.10">
    <property type="entry name" value="tt1808, chain A"/>
    <property type="match status" value="1"/>
</dbReference>
<evidence type="ECO:0000313" key="2">
    <source>
        <dbReference type="EMBL" id="WNZ24289.1"/>
    </source>
</evidence>
<gene>
    <name evidence="2" type="ORF">HJG54_16445</name>
</gene>
<dbReference type="GO" id="GO:0004519">
    <property type="term" value="F:endonuclease activity"/>
    <property type="evidence" value="ECO:0007669"/>
    <property type="project" value="UniProtKB-KW"/>
</dbReference>
<dbReference type="SUPFAM" id="SSF52980">
    <property type="entry name" value="Restriction endonuclease-like"/>
    <property type="match status" value="1"/>
</dbReference>
<dbReference type="PANTHER" id="PTHR47152:SF3">
    <property type="entry name" value="SLR1613 PROTEIN"/>
    <property type="match status" value="1"/>
</dbReference>
<dbReference type="AlphaFoldDB" id="A0AA96WFI3"/>
<sequence length="195" mass="22636">MNLQAPNRSRHHGDEQLVTLHGVNWEQFKAIEANLEGVRAVRLSYLQGVLEIMSPIGDQHEAIKSTIGVLLEAYMRHKNMRHYRRGGFTLEAPGYASGTPDESYSIGTRRRFPDLVIEVIVTSGTIDRKELYRPLQIPEVWFWWKQQLRVFQLNQDQYSEVTRSQFFPDLDLALLLKYVDYPDQYDAVQAVLAEL</sequence>
<dbReference type="PANTHER" id="PTHR47152">
    <property type="entry name" value="SLR2084 PROTEIN-RELATED"/>
    <property type="match status" value="1"/>
</dbReference>
<organism evidence="2">
    <name type="scientific">Leptolyngbya sp. NK1-12</name>
    <dbReference type="NCBI Taxonomy" id="2547451"/>
    <lineage>
        <taxon>Bacteria</taxon>
        <taxon>Bacillati</taxon>
        <taxon>Cyanobacteriota</taxon>
        <taxon>Cyanophyceae</taxon>
        <taxon>Leptolyngbyales</taxon>
        <taxon>Leptolyngbyaceae</taxon>
        <taxon>Leptolyngbya group</taxon>
        <taxon>Leptolyngbya</taxon>
    </lineage>
</organism>
<dbReference type="InterPro" id="IPR011335">
    <property type="entry name" value="Restrct_endonuc-II-like"/>
</dbReference>
<dbReference type="InterPro" id="IPR008538">
    <property type="entry name" value="Uma2"/>
</dbReference>
<protein>
    <submittedName>
        <fullName evidence="2">Uma2 family endonuclease</fullName>
    </submittedName>
</protein>
<dbReference type="Pfam" id="PF05685">
    <property type="entry name" value="Uma2"/>
    <property type="match status" value="1"/>
</dbReference>
<dbReference type="RefSeq" id="WP_316430031.1">
    <property type="nucleotide sequence ID" value="NZ_CP053586.1"/>
</dbReference>
<evidence type="ECO:0000259" key="1">
    <source>
        <dbReference type="Pfam" id="PF05685"/>
    </source>
</evidence>
<proteinExistence type="predicted"/>
<dbReference type="InterPro" id="IPR012296">
    <property type="entry name" value="Nuclease_put_TT1808"/>
</dbReference>
<dbReference type="CDD" id="cd06260">
    <property type="entry name" value="DUF820-like"/>
    <property type="match status" value="1"/>
</dbReference>
<name>A0AA96WFI3_9CYAN</name>
<feature type="domain" description="Putative restriction endonuclease" evidence="1">
    <location>
        <begin position="25"/>
        <end position="172"/>
    </location>
</feature>
<dbReference type="EMBL" id="CP053586">
    <property type="protein sequence ID" value="WNZ24289.1"/>
    <property type="molecule type" value="Genomic_DNA"/>
</dbReference>
<keyword evidence="2" id="KW-0540">Nuclease</keyword>
<accession>A0AA96WFI3</accession>